<dbReference type="EMBL" id="JAUKTV010000011">
    <property type="protein sequence ID" value="KAK0723814.1"/>
    <property type="molecule type" value="Genomic_DNA"/>
</dbReference>
<evidence type="ECO:0000313" key="2">
    <source>
        <dbReference type="EMBL" id="KAK0723814.1"/>
    </source>
</evidence>
<name>A0AA40E0W2_9PEZI</name>
<organism evidence="2 3">
    <name type="scientific">Apiosordaria backusii</name>
    <dbReference type="NCBI Taxonomy" id="314023"/>
    <lineage>
        <taxon>Eukaryota</taxon>
        <taxon>Fungi</taxon>
        <taxon>Dikarya</taxon>
        <taxon>Ascomycota</taxon>
        <taxon>Pezizomycotina</taxon>
        <taxon>Sordariomycetes</taxon>
        <taxon>Sordariomycetidae</taxon>
        <taxon>Sordariales</taxon>
        <taxon>Lasiosphaeriaceae</taxon>
        <taxon>Apiosordaria</taxon>
    </lineage>
</organism>
<dbReference type="AlphaFoldDB" id="A0AA40E0W2"/>
<proteinExistence type="predicted"/>
<sequence>MMSKWAEEWDTYCCVTGLRRWWRSGYFLGLSWCISAVISEALEAMNMDDITKTDSGSLHMTVNVSPTGRNTRAASLWKLAYLALGGSLIVGPMMIWPFSVIIGTLGNAIFVECRARKVWLVVLIPTSLAGRDVFISVHATRGHDWRDIHHLSHRGEIWPKSANLCVQ</sequence>
<keyword evidence="3" id="KW-1185">Reference proteome</keyword>
<accession>A0AA40E0W2</accession>
<evidence type="ECO:0000256" key="1">
    <source>
        <dbReference type="SAM" id="Phobius"/>
    </source>
</evidence>
<feature type="transmembrane region" description="Helical" evidence="1">
    <location>
        <begin position="25"/>
        <end position="42"/>
    </location>
</feature>
<gene>
    <name evidence="2" type="ORF">B0T21DRAFT_43764</name>
</gene>
<comment type="caution">
    <text evidence="2">The sequence shown here is derived from an EMBL/GenBank/DDBJ whole genome shotgun (WGS) entry which is preliminary data.</text>
</comment>
<keyword evidence="1" id="KW-1133">Transmembrane helix</keyword>
<reference evidence="2" key="1">
    <citation type="submission" date="2023-06" db="EMBL/GenBank/DDBJ databases">
        <title>Genome-scale phylogeny and comparative genomics of the fungal order Sordariales.</title>
        <authorList>
            <consortium name="Lawrence Berkeley National Laboratory"/>
            <person name="Hensen N."/>
            <person name="Bonometti L."/>
            <person name="Westerberg I."/>
            <person name="Brannstrom I.O."/>
            <person name="Guillou S."/>
            <person name="Cros-Aarteil S."/>
            <person name="Calhoun S."/>
            <person name="Haridas S."/>
            <person name="Kuo A."/>
            <person name="Mondo S."/>
            <person name="Pangilinan J."/>
            <person name="Riley R."/>
            <person name="Labutti K."/>
            <person name="Andreopoulos B."/>
            <person name="Lipzen A."/>
            <person name="Chen C."/>
            <person name="Yanf M."/>
            <person name="Daum C."/>
            <person name="Ng V."/>
            <person name="Clum A."/>
            <person name="Steindorff A."/>
            <person name="Ohm R."/>
            <person name="Martin F."/>
            <person name="Silar P."/>
            <person name="Natvig D."/>
            <person name="Lalanne C."/>
            <person name="Gautier V."/>
            <person name="Ament-Velasquez S.L."/>
            <person name="Kruys A."/>
            <person name="Hutchinson M.I."/>
            <person name="Powell A.J."/>
            <person name="Barry K."/>
            <person name="Miller A.N."/>
            <person name="Grigoriev I.V."/>
            <person name="Debuchy R."/>
            <person name="Gladieux P."/>
            <person name="Thoren M.H."/>
            <person name="Johannesson H."/>
        </authorList>
    </citation>
    <scope>NUCLEOTIDE SEQUENCE</scope>
    <source>
        <strain evidence="2">CBS 540.89</strain>
    </source>
</reference>
<dbReference type="Proteomes" id="UP001172159">
    <property type="component" value="Unassembled WGS sequence"/>
</dbReference>
<keyword evidence="1" id="KW-0812">Transmembrane</keyword>
<evidence type="ECO:0000313" key="3">
    <source>
        <dbReference type="Proteomes" id="UP001172159"/>
    </source>
</evidence>
<protein>
    <submittedName>
        <fullName evidence="2">Uncharacterized protein</fullName>
    </submittedName>
</protein>
<keyword evidence="1" id="KW-0472">Membrane</keyword>